<dbReference type="PANTHER" id="PTHR24150">
    <property type="entry name" value="ANKYRIN REPEAT AND MYND DOMAIN-CONTAINING PROTEIN 2"/>
    <property type="match status" value="1"/>
</dbReference>
<evidence type="ECO:0000256" key="7">
    <source>
        <dbReference type="ARBA" id="ARBA00023069"/>
    </source>
</evidence>
<dbReference type="InterPro" id="IPR002893">
    <property type="entry name" value="Znf_MYND"/>
</dbReference>
<comment type="subcellular location">
    <subcellularLocation>
        <location evidence="1">Cell projection</location>
        <location evidence="1">Cilium</location>
    </subcellularLocation>
</comment>
<dbReference type="Pfam" id="PF12796">
    <property type="entry name" value="Ank_2"/>
    <property type="match status" value="1"/>
</dbReference>
<dbReference type="PANTHER" id="PTHR24150:SF8">
    <property type="entry name" value="ANKYRIN REPEAT AND MYND DOMAIN-CONTAINING PROTEIN 2"/>
    <property type="match status" value="1"/>
</dbReference>
<sequence length="425" mass="47613">MSATEPAVEPTVTQNETVPVAVAASAPKVILSSEQKEIFDRISKNENSELKLVLAQFKQSVDFVDDNGMTPLQHAAYKGNKDAVQMLLDQGADVNSGKHEYNYTALHFGALSGSVDVCMKLLLAGAKSDAVNTIGRTAAQMAAFVANHQVVATINGFVPIKDIECYTKIQGSQKEPLLPVVHLEGFHKFIMQTNIHPVRIALNLQKFGLFAVDLMRIRLVLDEMRERDMDRRNEINEVMAFKYHYLGYMVNEIEKCRHYFLARKAEGSNGKDQKSDFVELFAKRVLKQGKDGALEYVEATIRECVREFPFREYAIFRQVVTQLASKDNSASALEIIKAAINGQRGFQDTISLCSSCGEEKPDKKCSKCKQVQYCDRECQRLHWFMHKKVCARPSSTTGQTGPAKDAKKEIDSAEINEQLQKLMAS</sequence>
<keyword evidence="2" id="KW-0479">Metal-binding</keyword>
<dbReference type="Gene3D" id="6.10.140.2220">
    <property type="match status" value="1"/>
</dbReference>
<dbReference type="Pfam" id="PF01753">
    <property type="entry name" value="zf-MYND"/>
    <property type="match status" value="1"/>
</dbReference>
<dbReference type="VEuPathDB" id="VectorBase:AALFPA_053333"/>
<evidence type="ECO:0000256" key="1">
    <source>
        <dbReference type="ARBA" id="ARBA00004138"/>
    </source>
</evidence>
<evidence type="ECO:0000256" key="6">
    <source>
        <dbReference type="ARBA" id="ARBA00023043"/>
    </source>
</evidence>
<accession>A0A023ES02</accession>
<dbReference type="SUPFAM" id="SSF144232">
    <property type="entry name" value="HIT/MYND zinc finger-like"/>
    <property type="match status" value="1"/>
</dbReference>
<dbReference type="PROSITE" id="PS50865">
    <property type="entry name" value="ZF_MYND_2"/>
    <property type="match status" value="1"/>
</dbReference>
<organism evidence="12">
    <name type="scientific">Aedes albopictus</name>
    <name type="common">Asian tiger mosquito</name>
    <name type="synonym">Stegomyia albopicta</name>
    <dbReference type="NCBI Taxonomy" id="7160"/>
    <lineage>
        <taxon>Eukaryota</taxon>
        <taxon>Metazoa</taxon>
        <taxon>Ecdysozoa</taxon>
        <taxon>Arthropoda</taxon>
        <taxon>Hexapoda</taxon>
        <taxon>Insecta</taxon>
        <taxon>Pterygota</taxon>
        <taxon>Neoptera</taxon>
        <taxon>Endopterygota</taxon>
        <taxon>Diptera</taxon>
        <taxon>Nematocera</taxon>
        <taxon>Culicoidea</taxon>
        <taxon>Culicidae</taxon>
        <taxon>Culicinae</taxon>
        <taxon>Aedini</taxon>
        <taxon>Aedes</taxon>
        <taxon>Stegomyia</taxon>
    </lineage>
</organism>
<dbReference type="AlphaFoldDB" id="A0A023ES02"/>
<dbReference type="PROSITE" id="PS50088">
    <property type="entry name" value="ANK_REPEAT"/>
    <property type="match status" value="2"/>
</dbReference>
<reference evidence="12" key="1">
    <citation type="journal article" date="2014" name="PLoS Negl. Trop. Dis.">
        <title>Identification and characterization of seminal fluid proteins in the Asian tiger mosquito, Aedes albopictus.</title>
        <authorList>
            <person name="Boes K.E."/>
            <person name="Ribeiro J.M."/>
            <person name="Wong A."/>
            <person name="Harrington L.C."/>
            <person name="Wolfner M.F."/>
            <person name="Sirot L.K."/>
        </authorList>
    </citation>
    <scope>NUCLEOTIDE SEQUENCE</scope>
    <source>
        <tissue evidence="12">Reproductive organs</tissue>
    </source>
</reference>
<dbReference type="VEuPathDB" id="VectorBase:AALC636_037030"/>
<keyword evidence="5" id="KW-0862">Zinc</keyword>
<dbReference type="InterPro" id="IPR002110">
    <property type="entry name" value="Ankyrin_rpt"/>
</dbReference>
<dbReference type="SMART" id="SM00248">
    <property type="entry name" value="ANK"/>
    <property type="match status" value="3"/>
</dbReference>
<dbReference type="InterPro" id="IPR036770">
    <property type="entry name" value="Ankyrin_rpt-contain_sf"/>
</dbReference>
<evidence type="ECO:0000256" key="4">
    <source>
        <dbReference type="ARBA" id="ARBA00022771"/>
    </source>
</evidence>
<evidence type="ECO:0000313" key="12">
    <source>
        <dbReference type="EMBL" id="JAC11998.1"/>
    </source>
</evidence>
<evidence type="ECO:0000256" key="9">
    <source>
        <dbReference type="PROSITE-ProRule" id="PRU00023"/>
    </source>
</evidence>
<dbReference type="CDD" id="cd23020">
    <property type="entry name" value="zf-HIT"/>
    <property type="match status" value="1"/>
</dbReference>
<dbReference type="EMBL" id="GAPW01001600">
    <property type="protein sequence ID" value="JAC11998.1"/>
    <property type="molecule type" value="mRNA"/>
</dbReference>
<keyword evidence="7" id="KW-0969">Cilium</keyword>
<dbReference type="VEuPathDB" id="VectorBase:AALF003232"/>
<keyword evidence="6 9" id="KW-0040">ANK repeat</keyword>
<feature type="repeat" description="ANK" evidence="9">
    <location>
        <begin position="67"/>
        <end position="99"/>
    </location>
</feature>
<feature type="repeat" description="ANK" evidence="9">
    <location>
        <begin position="101"/>
        <end position="133"/>
    </location>
</feature>
<evidence type="ECO:0000256" key="3">
    <source>
        <dbReference type="ARBA" id="ARBA00022737"/>
    </source>
</evidence>
<dbReference type="GO" id="GO:0008270">
    <property type="term" value="F:zinc ion binding"/>
    <property type="evidence" value="ECO:0007669"/>
    <property type="project" value="UniProtKB-KW"/>
</dbReference>
<evidence type="ECO:0000256" key="2">
    <source>
        <dbReference type="ARBA" id="ARBA00022723"/>
    </source>
</evidence>
<dbReference type="SUPFAM" id="SSF48403">
    <property type="entry name" value="Ankyrin repeat"/>
    <property type="match status" value="1"/>
</dbReference>
<evidence type="ECO:0000256" key="8">
    <source>
        <dbReference type="ARBA" id="ARBA00023273"/>
    </source>
</evidence>
<dbReference type="PROSITE" id="PS01360">
    <property type="entry name" value="ZF_MYND_1"/>
    <property type="match status" value="1"/>
</dbReference>
<dbReference type="GO" id="GO:0005929">
    <property type="term" value="C:cilium"/>
    <property type="evidence" value="ECO:0007669"/>
    <property type="project" value="UniProtKB-SubCell"/>
</dbReference>
<keyword evidence="4 10" id="KW-0863">Zinc-finger</keyword>
<feature type="domain" description="MYND-type" evidence="11">
    <location>
        <begin position="353"/>
        <end position="390"/>
    </location>
</feature>
<evidence type="ECO:0000256" key="5">
    <source>
        <dbReference type="ARBA" id="ARBA00022833"/>
    </source>
</evidence>
<proteinExistence type="evidence at transcript level"/>
<keyword evidence="3" id="KW-0677">Repeat</keyword>
<dbReference type="InterPro" id="IPR052452">
    <property type="entry name" value="Ankyrin-MYND_dom_contain_2"/>
</dbReference>
<protein>
    <submittedName>
        <fullName evidence="12">Putative secreted protein</fullName>
    </submittedName>
</protein>
<name>A0A023ES02_AEDAL</name>
<dbReference type="Gene3D" id="1.25.40.20">
    <property type="entry name" value="Ankyrin repeat-containing domain"/>
    <property type="match status" value="1"/>
</dbReference>
<keyword evidence="8" id="KW-0966">Cell projection</keyword>
<evidence type="ECO:0000259" key="11">
    <source>
        <dbReference type="PROSITE" id="PS50865"/>
    </source>
</evidence>
<evidence type="ECO:0000256" key="10">
    <source>
        <dbReference type="PROSITE-ProRule" id="PRU00134"/>
    </source>
</evidence>
<dbReference type="PROSITE" id="PS50297">
    <property type="entry name" value="ANK_REP_REGION"/>
    <property type="match status" value="1"/>
</dbReference>